<dbReference type="InterPro" id="IPR004839">
    <property type="entry name" value="Aminotransferase_I/II_large"/>
</dbReference>
<sequence>MFPDLDYLDWIQGRPEVAMYDLGTSDLRGEHDQETRVVPPALDGLADPPAGATLEMQLAGAYGVEPDQVLVTPGASTANFIAFAAAHEADPENAHALVEKPGYEPLVKTPAGVGFGVDRFRRADDASLDTGRIEKAMTPDTALVTITNRHNPSGRLTDRETLAEAAAIAREGDARLLVDEVYAPFTRDAGDGAFGGVTAADLDGTVVTGSLTKFWGLGDLRIGWVVADADFVDRARKVSHHVPGVAGPSRALAMRALHNLDHLTGRSRDLLDANSDLLAEFVATRDDVEGFVAPDSTFAFLNPVHADGDEVTAKAWERGLLVVPGRFFGESDRIRVSLGLAPNQMASALRELGDVLDSLDES</sequence>
<dbReference type="Proteomes" id="UP000607197">
    <property type="component" value="Unassembled WGS sequence"/>
</dbReference>
<dbReference type="InterPro" id="IPR015424">
    <property type="entry name" value="PyrdxlP-dep_Trfase"/>
</dbReference>
<evidence type="ECO:0000259" key="1">
    <source>
        <dbReference type="Pfam" id="PF00155"/>
    </source>
</evidence>
<feature type="domain" description="Aminotransferase class I/classII large" evidence="1">
    <location>
        <begin position="53"/>
        <end position="351"/>
    </location>
</feature>
<evidence type="ECO:0000313" key="3">
    <source>
        <dbReference type="Proteomes" id="UP000607197"/>
    </source>
</evidence>
<dbReference type="AlphaFoldDB" id="A0A830FI31"/>
<dbReference type="CDD" id="cd00609">
    <property type="entry name" value="AAT_like"/>
    <property type="match status" value="1"/>
</dbReference>
<dbReference type="RefSeq" id="WP_188977404.1">
    <property type="nucleotide sequence ID" value="NZ_BMPG01000002.1"/>
</dbReference>
<evidence type="ECO:0000313" key="2">
    <source>
        <dbReference type="EMBL" id="GGL57304.1"/>
    </source>
</evidence>
<reference evidence="2" key="2">
    <citation type="submission" date="2020-09" db="EMBL/GenBank/DDBJ databases">
        <authorList>
            <person name="Sun Q."/>
            <person name="Ohkuma M."/>
        </authorList>
    </citation>
    <scope>NUCLEOTIDE SEQUENCE</scope>
    <source>
        <strain evidence="2">JCM 19596</strain>
    </source>
</reference>
<dbReference type="PANTHER" id="PTHR43510:SF1">
    <property type="entry name" value="AMINOTRANSFERASE FUNCTION, HYPOTHETICAL (EUROFUNG)"/>
    <property type="match status" value="1"/>
</dbReference>
<dbReference type="Gene3D" id="3.40.640.10">
    <property type="entry name" value="Type I PLP-dependent aspartate aminotransferase-like (Major domain)"/>
    <property type="match status" value="1"/>
</dbReference>
<dbReference type="PANTHER" id="PTHR43510">
    <property type="entry name" value="AMINOTRANSFERASE FUNCTION, HYPOTHETICAL (EUROFUNG)"/>
    <property type="match status" value="1"/>
</dbReference>
<gene>
    <name evidence="2" type="ORF">GCM10009039_14350</name>
</gene>
<reference evidence="2" key="1">
    <citation type="journal article" date="2014" name="Int. J. Syst. Evol. Microbiol.">
        <title>Complete genome sequence of Corynebacterium casei LMG S-19264T (=DSM 44701T), isolated from a smear-ripened cheese.</title>
        <authorList>
            <consortium name="US DOE Joint Genome Institute (JGI-PGF)"/>
            <person name="Walter F."/>
            <person name="Albersmeier A."/>
            <person name="Kalinowski J."/>
            <person name="Ruckert C."/>
        </authorList>
    </citation>
    <scope>NUCLEOTIDE SEQUENCE</scope>
    <source>
        <strain evidence="2">JCM 19596</strain>
    </source>
</reference>
<dbReference type="Pfam" id="PF00155">
    <property type="entry name" value="Aminotran_1_2"/>
    <property type="match status" value="1"/>
</dbReference>
<dbReference type="EMBL" id="BMPG01000002">
    <property type="protein sequence ID" value="GGL57304.1"/>
    <property type="molecule type" value="Genomic_DNA"/>
</dbReference>
<dbReference type="InterPro" id="IPR015421">
    <property type="entry name" value="PyrdxlP-dep_Trfase_major"/>
</dbReference>
<organism evidence="2 3">
    <name type="scientific">Halocalculus aciditolerans</name>
    <dbReference type="NCBI Taxonomy" id="1383812"/>
    <lineage>
        <taxon>Archaea</taxon>
        <taxon>Methanobacteriati</taxon>
        <taxon>Methanobacteriota</taxon>
        <taxon>Stenosarchaea group</taxon>
        <taxon>Halobacteria</taxon>
        <taxon>Halobacteriales</taxon>
        <taxon>Halobacteriaceae</taxon>
        <taxon>Halocalculus</taxon>
    </lineage>
</organism>
<protein>
    <recommendedName>
        <fullName evidence="1">Aminotransferase class I/classII large domain-containing protein</fullName>
    </recommendedName>
</protein>
<proteinExistence type="predicted"/>
<keyword evidence="3" id="KW-1185">Reference proteome</keyword>
<dbReference type="InterPro" id="IPR015422">
    <property type="entry name" value="PyrdxlP-dep_Trfase_small"/>
</dbReference>
<name>A0A830FI31_9EURY</name>
<comment type="caution">
    <text evidence="2">The sequence shown here is derived from an EMBL/GenBank/DDBJ whole genome shotgun (WGS) entry which is preliminary data.</text>
</comment>
<dbReference type="Gene3D" id="3.90.1150.10">
    <property type="entry name" value="Aspartate Aminotransferase, domain 1"/>
    <property type="match status" value="1"/>
</dbReference>
<dbReference type="GO" id="GO:0030170">
    <property type="term" value="F:pyridoxal phosphate binding"/>
    <property type="evidence" value="ECO:0007669"/>
    <property type="project" value="InterPro"/>
</dbReference>
<accession>A0A830FI31</accession>
<dbReference type="OrthoDB" id="39225at2157"/>
<dbReference type="SUPFAM" id="SSF53383">
    <property type="entry name" value="PLP-dependent transferases"/>
    <property type="match status" value="1"/>
</dbReference>